<organism evidence="3">
    <name type="scientific">marine metagenome</name>
    <dbReference type="NCBI Taxonomy" id="408172"/>
    <lineage>
        <taxon>unclassified sequences</taxon>
        <taxon>metagenomes</taxon>
        <taxon>ecological metagenomes</taxon>
    </lineage>
</organism>
<name>A0A381V8Y0_9ZZZZ</name>
<dbReference type="PANTHER" id="PTHR43666:SF1">
    <property type="entry name" value="CONSERVED PROTEIN"/>
    <property type="match status" value="1"/>
</dbReference>
<dbReference type="InterPro" id="IPR045570">
    <property type="entry name" value="Metalloprtase-TldD/E_cen_dom"/>
</dbReference>
<dbReference type="InterPro" id="IPR045569">
    <property type="entry name" value="Metalloprtase-TldD/E_C"/>
</dbReference>
<dbReference type="InterPro" id="IPR035068">
    <property type="entry name" value="TldD/PmbA_N"/>
</dbReference>
<dbReference type="PANTHER" id="PTHR43666">
    <property type="entry name" value="TLDD PROTEIN"/>
    <property type="match status" value="1"/>
</dbReference>
<dbReference type="GO" id="GO:0008237">
    <property type="term" value="F:metallopeptidase activity"/>
    <property type="evidence" value="ECO:0007669"/>
    <property type="project" value="InterPro"/>
</dbReference>
<dbReference type="SUPFAM" id="SSF111283">
    <property type="entry name" value="Putative modulator of DNA gyrase, PmbA/TldD"/>
    <property type="match status" value="1"/>
</dbReference>
<accession>A0A381V8Y0</accession>
<sequence length="454" mass="48678">MQAPSAGRGGISTEDARALTERIVGLSQATATRVTINARSRPFIRSADNRITTAGESSDVSVTIMSAFGQRVASVTTNLLDEPSLTEAVRRSEALARLAPENPEYLGELTPQDYPKVNGYYETTGGISAEDMASATALAIDQARGAGHVASGFIDVQNGSQSIATSEGLFAHHKSTGVASTLTVRSPDGSTSGWAGDEAADWNQIETARIATDAVRKCDAWRDKTSLDPGHYDVVLEPTAVGMLMLRMRRTFDGRAADEGRSYFSSPSGGTRVGDEIFDPRITIHSDPAAPDAETAPFDGEGARQAAETWIENGILRNLSYSRFWANKQGVAPRPAPANLLMSGGLDSIEAMIASTRRGVLITRFWYIRGLNPRTISYTGLTRDGTFLIEDGQISRPVNNFRFNQSLVELLQNVDMLGEPVRVAAGENSSVGVPIIVPPLKVRNFNLASVSDAI</sequence>
<dbReference type="Pfam" id="PF19290">
    <property type="entry name" value="PmbA_TldD_2nd"/>
    <property type="match status" value="1"/>
</dbReference>
<dbReference type="GO" id="GO:0006508">
    <property type="term" value="P:proteolysis"/>
    <property type="evidence" value="ECO:0007669"/>
    <property type="project" value="InterPro"/>
</dbReference>
<gene>
    <name evidence="3" type="ORF">METZ01_LOCUS89624</name>
</gene>
<dbReference type="AlphaFoldDB" id="A0A381V8Y0"/>
<dbReference type="EMBL" id="UINC01008157">
    <property type="protein sequence ID" value="SVA36770.1"/>
    <property type="molecule type" value="Genomic_DNA"/>
</dbReference>
<feature type="domain" description="Metalloprotease TldD/E central" evidence="2">
    <location>
        <begin position="135"/>
        <end position="217"/>
    </location>
</feature>
<evidence type="ECO:0008006" key="4">
    <source>
        <dbReference type="Google" id="ProtNLM"/>
    </source>
</evidence>
<feature type="domain" description="Metalloprotease TldD/E C-terminal" evidence="1">
    <location>
        <begin position="229"/>
        <end position="448"/>
    </location>
</feature>
<protein>
    <recommendedName>
        <fullName evidence="4">Peptidase C69</fullName>
    </recommendedName>
</protein>
<evidence type="ECO:0000259" key="2">
    <source>
        <dbReference type="Pfam" id="PF19290"/>
    </source>
</evidence>
<proteinExistence type="predicted"/>
<dbReference type="Pfam" id="PF19289">
    <property type="entry name" value="PmbA_TldD_3rd"/>
    <property type="match status" value="1"/>
</dbReference>
<evidence type="ECO:0000259" key="1">
    <source>
        <dbReference type="Pfam" id="PF19289"/>
    </source>
</evidence>
<reference evidence="3" key="1">
    <citation type="submission" date="2018-05" db="EMBL/GenBank/DDBJ databases">
        <authorList>
            <person name="Lanie J.A."/>
            <person name="Ng W.-L."/>
            <person name="Kazmierczak K.M."/>
            <person name="Andrzejewski T.M."/>
            <person name="Davidsen T.M."/>
            <person name="Wayne K.J."/>
            <person name="Tettelin H."/>
            <person name="Glass J.I."/>
            <person name="Rusch D."/>
            <person name="Podicherti R."/>
            <person name="Tsui H.-C.T."/>
            <person name="Winkler M.E."/>
        </authorList>
    </citation>
    <scope>NUCLEOTIDE SEQUENCE</scope>
</reference>
<dbReference type="InterPro" id="IPR036059">
    <property type="entry name" value="TldD/PmbA_sf"/>
</dbReference>
<evidence type="ECO:0000313" key="3">
    <source>
        <dbReference type="EMBL" id="SVA36770.1"/>
    </source>
</evidence>
<dbReference type="Gene3D" id="3.30.2290.10">
    <property type="entry name" value="PmbA/TldD superfamily"/>
    <property type="match status" value="1"/>
</dbReference>